<feature type="domain" description="Helitron helicase-like" evidence="2">
    <location>
        <begin position="315"/>
        <end position="537"/>
    </location>
</feature>
<protein>
    <submittedName>
        <fullName evidence="4">Uncharacterized protein</fullName>
    </submittedName>
</protein>
<gene>
    <name evidence="4" type="ORF">F442_09711</name>
</gene>
<organism evidence="4 5">
    <name type="scientific">Phytophthora nicotianae P10297</name>
    <dbReference type="NCBI Taxonomy" id="1317064"/>
    <lineage>
        <taxon>Eukaryota</taxon>
        <taxon>Sar</taxon>
        <taxon>Stramenopiles</taxon>
        <taxon>Oomycota</taxon>
        <taxon>Peronosporomycetes</taxon>
        <taxon>Peronosporales</taxon>
        <taxon>Peronosporaceae</taxon>
        <taxon>Phytophthora</taxon>
    </lineage>
</organism>
<dbReference type="OrthoDB" id="432234at2759"/>
<proteinExistence type="predicted"/>
<comment type="caution">
    <text evidence="4">The sequence shown here is derived from an EMBL/GenBank/DDBJ whole genome shotgun (WGS) entry which is preliminary data.</text>
</comment>
<dbReference type="Pfam" id="PF14214">
    <property type="entry name" value="Helitron_like_N"/>
    <property type="match status" value="1"/>
</dbReference>
<dbReference type="EMBL" id="ANIY01002034">
    <property type="protein sequence ID" value="ETP43579.1"/>
    <property type="molecule type" value="Genomic_DNA"/>
</dbReference>
<evidence type="ECO:0000259" key="2">
    <source>
        <dbReference type="Pfam" id="PF14214"/>
    </source>
</evidence>
<name>W2ZBJ2_PHYNI</name>
<feature type="domain" description="DUF6570" evidence="3">
    <location>
        <begin position="8"/>
        <end position="87"/>
    </location>
</feature>
<evidence type="ECO:0000313" key="4">
    <source>
        <dbReference type="EMBL" id="ETP43579.1"/>
    </source>
</evidence>
<dbReference type="InterPro" id="IPR025476">
    <property type="entry name" value="Helitron_helicase-like"/>
</dbReference>
<evidence type="ECO:0000313" key="5">
    <source>
        <dbReference type="Proteomes" id="UP000018948"/>
    </source>
</evidence>
<reference evidence="4 5" key="1">
    <citation type="submission" date="2013-11" db="EMBL/GenBank/DDBJ databases">
        <title>The Genome Sequence of Phytophthora parasitica P10297.</title>
        <authorList>
            <consortium name="The Broad Institute Genomics Platform"/>
            <person name="Russ C."/>
            <person name="Tyler B."/>
            <person name="Panabieres F."/>
            <person name="Shan W."/>
            <person name="Tripathy S."/>
            <person name="Grunwald N."/>
            <person name="Machado M."/>
            <person name="Johnson C.S."/>
            <person name="Walker B."/>
            <person name="Young S.K."/>
            <person name="Zeng Q."/>
            <person name="Gargeya S."/>
            <person name="Fitzgerald M."/>
            <person name="Haas B."/>
            <person name="Abouelleil A."/>
            <person name="Allen A.W."/>
            <person name="Alvarado L."/>
            <person name="Arachchi H.M."/>
            <person name="Berlin A.M."/>
            <person name="Chapman S.B."/>
            <person name="Gainer-Dewar J."/>
            <person name="Goldberg J."/>
            <person name="Griggs A."/>
            <person name="Gujja S."/>
            <person name="Hansen M."/>
            <person name="Howarth C."/>
            <person name="Imamovic A."/>
            <person name="Ireland A."/>
            <person name="Larimer J."/>
            <person name="McCowan C."/>
            <person name="Murphy C."/>
            <person name="Pearson M."/>
            <person name="Poon T.W."/>
            <person name="Priest M."/>
            <person name="Roberts A."/>
            <person name="Saif S."/>
            <person name="Shea T."/>
            <person name="Sisk P."/>
            <person name="Sykes S."/>
            <person name="Wortman J."/>
            <person name="Nusbaum C."/>
            <person name="Birren B."/>
        </authorList>
    </citation>
    <scope>NUCLEOTIDE SEQUENCE [LARGE SCALE GENOMIC DNA]</scope>
    <source>
        <strain evidence="4 5">P10297</strain>
    </source>
</reference>
<dbReference type="AlphaFoldDB" id="W2ZBJ2"/>
<feature type="region of interest" description="Disordered" evidence="1">
    <location>
        <begin position="128"/>
        <end position="170"/>
    </location>
</feature>
<feature type="non-terminal residue" evidence="4">
    <location>
        <position position="578"/>
    </location>
</feature>
<dbReference type="Proteomes" id="UP000018948">
    <property type="component" value="Unassembled WGS sequence"/>
</dbReference>
<sequence>MHFISVVRGGIHASLRSHAYFFRADPAPPAKLLPRDLASEAVVGVTIIGALTPTQKAATMRKYDVRVPRLREQLDWYRKNNHLYEQIDEIPNWETTMTTMCTRIVVDYCESDQAAVDVNSSLRHASRGLHIQNSQSTPQKQTIRRQNLQPPDLQRADESSTEENLPDCDSTIGDVVQNTISATSGFEVCGASAGVSARSRSTDALRSFVQQCHDELDLATWRHNAPTPAHIDVAEEDESCEQEAIGVISDFNPIDVPTGIQMVLKAKPQIVVHRSSSILSDFHPAFLVNAFCELFPYGRGGLDEPRTIPISLHEFIKYCLRLSLRRHSQHRSFSIVAFDVLARHNALQAVFIKTKMSPQSVESAANVSREALEEYVQFQQSRRQAILQQRPLPSTPEIDPSVRNLYAGISTGMRSFWGSNEERSEARANLFSMQITTYRIAHLAGNISNEVVEEMNSGLQQCLTYTKAKLGEIATDPYICARYFDYLMNVFIEVVLNWNMEAGCTRAEGGLFDCTTAFFAAAEAQNSTGSLHTHMLICIKDMPATVDDYYAMCAFHDSETPLSSMWMLLLQLVSLLTW</sequence>
<evidence type="ECO:0000256" key="1">
    <source>
        <dbReference type="SAM" id="MobiDB-lite"/>
    </source>
</evidence>
<evidence type="ECO:0000259" key="3">
    <source>
        <dbReference type="Pfam" id="PF20209"/>
    </source>
</evidence>
<accession>W2ZBJ2</accession>
<dbReference type="InterPro" id="IPR046700">
    <property type="entry name" value="DUF6570"/>
</dbReference>
<dbReference type="Pfam" id="PF20209">
    <property type="entry name" value="DUF6570"/>
    <property type="match status" value="1"/>
</dbReference>
<feature type="compositionally biased region" description="Polar residues" evidence="1">
    <location>
        <begin position="131"/>
        <end position="149"/>
    </location>
</feature>